<evidence type="ECO:0000313" key="3">
    <source>
        <dbReference type="Proteomes" id="UP000007844"/>
    </source>
</evidence>
<dbReference type="HOGENOM" id="CLU_1425889_0_0_7"/>
<dbReference type="eggNOG" id="ENOG5031809">
    <property type="taxonomic scope" value="Bacteria"/>
</dbReference>
<dbReference type="STRING" id="690850.Desaf_1292"/>
<evidence type="ECO:0008006" key="4">
    <source>
        <dbReference type="Google" id="ProtNLM"/>
    </source>
</evidence>
<protein>
    <recommendedName>
        <fullName evidence="4">Lipoprotein</fullName>
    </recommendedName>
</protein>
<evidence type="ECO:0000313" key="2">
    <source>
        <dbReference type="EMBL" id="EGJ49631.1"/>
    </source>
</evidence>
<dbReference type="EMBL" id="CP003221">
    <property type="protein sequence ID" value="EGJ49631.1"/>
    <property type="molecule type" value="Genomic_DNA"/>
</dbReference>
<feature type="chain" id="PRO_5003303296" description="Lipoprotein" evidence="1">
    <location>
        <begin position="28"/>
        <end position="190"/>
    </location>
</feature>
<dbReference type="Proteomes" id="UP000007844">
    <property type="component" value="Chromosome"/>
</dbReference>
<feature type="signal peptide" evidence="1">
    <location>
        <begin position="1"/>
        <end position="27"/>
    </location>
</feature>
<accession>F3YYY6</accession>
<dbReference type="AlphaFoldDB" id="F3YYY6"/>
<proteinExistence type="predicted"/>
<reference evidence="2 3" key="1">
    <citation type="journal article" date="2011" name="J. Bacteriol.">
        <title>Genome sequence of the mercury-methylating and pleomorphic Desulfovibrio africanus Strain Walvis Bay.</title>
        <authorList>
            <person name="Brown S.D."/>
            <person name="Wall J.D."/>
            <person name="Kucken A.M."/>
            <person name="Gilmour C.C."/>
            <person name="Podar M."/>
            <person name="Brandt C.C."/>
            <person name="Teshima H."/>
            <person name="Detter J.C."/>
            <person name="Han C.S."/>
            <person name="Land M.L."/>
            <person name="Lucas S."/>
            <person name="Han J."/>
            <person name="Pennacchio L."/>
            <person name="Nolan M."/>
            <person name="Pitluck S."/>
            <person name="Woyke T."/>
            <person name="Goodwin L."/>
            <person name="Palumbo A.V."/>
            <person name="Elias D.A."/>
        </authorList>
    </citation>
    <scope>NUCLEOTIDE SEQUENCE [LARGE SCALE GENOMIC DNA]</scope>
    <source>
        <strain evidence="2 3">Walvis Bay</strain>
    </source>
</reference>
<keyword evidence="1" id="KW-0732">Signal</keyword>
<dbReference type="KEGG" id="daf:Desaf_1292"/>
<evidence type="ECO:0000256" key="1">
    <source>
        <dbReference type="SAM" id="SignalP"/>
    </source>
</evidence>
<keyword evidence="3" id="KW-1185">Reference proteome</keyword>
<gene>
    <name evidence="2" type="ORF">Desaf_1292</name>
</gene>
<sequence length="190" mass="20908" precursor="true">MRRICLKALAPLLAVGLFIGLAAPAVAENMAYDFEAEIPEAWSEDATHQVTGQSQVLGPFNQRNDDYPNKASLRIGKESQGRPLKVEFDLVLLGNWDSQGSKADSFTVEDGDGNELLKVEQFPCDLTDKDENLPEGTPGATKVGKRYMRHCVLHKSFVLPAGVEEIVFKGKTTGRRSEFWALDNVRLTAG</sequence>
<name>F3YYY6_DESAF</name>
<dbReference type="RefSeq" id="WP_014259427.1">
    <property type="nucleotide sequence ID" value="NC_016629.1"/>
</dbReference>
<organism evidence="2 3">
    <name type="scientific">Desulfocurvibacter africanus subsp. africanus str. Walvis Bay</name>
    <dbReference type="NCBI Taxonomy" id="690850"/>
    <lineage>
        <taxon>Bacteria</taxon>
        <taxon>Pseudomonadati</taxon>
        <taxon>Thermodesulfobacteriota</taxon>
        <taxon>Desulfovibrionia</taxon>
        <taxon>Desulfovibrionales</taxon>
        <taxon>Desulfovibrionaceae</taxon>
        <taxon>Desulfocurvibacter</taxon>
    </lineage>
</organism>